<dbReference type="InterPro" id="IPR036397">
    <property type="entry name" value="RNaseH_sf"/>
</dbReference>
<dbReference type="GO" id="GO:0003676">
    <property type="term" value="F:nucleic acid binding"/>
    <property type="evidence" value="ECO:0007669"/>
    <property type="project" value="InterPro"/>
</dbReference>
<evidence type="ECO:0000259" key="2">
    <source>
        <dbReference type="PROSITE" id="PS50994"/>
    </source>
</evidence>
<dbReference type="PANTHER" id="PTHR42648">
    <property type="entry name" value="TRANSPOSASE, PUTATIVE-RELATED"/>
    <property type="match status" value="1"/>
</dbReference>
<feature type="non-terminal residue" evidence="3">
    <location>
        <position position="653"/>
    </location>
</feature>
<dbReference type="EMBL" id="BKCJ010174696">
    <property type="protein sequence ID" value="GEY39227.1"/>
    <property type="molecule type" value="Genomic_DNA"/>
</dbReference>
<dbReference type="InterPro" id="IPR001584">
    <property type="entry name" value="Integrase_cat-core"/>
</dbReference>
<dbReference type="PANTHER" id="PTHR42648:SF32">
    <property type="entry name" value="RIBONUCLEASE H-LIKE DOMAIN, GAG-PRE-INTEGRASE DOMAIN PROTEIN-RELATED"/>
    <property type="match status" value="1"/>
</dbReference>
<dbReference type="InterPro" id="IPR012337">
    <property type="entry name" value="RNaseH-like_sf"/>
</dbReference>
<name>A0A699HJ52_TANCI</name>
<feature type="compositionally biased region" description="Polar residues" evidence="1">
    <location>
        <begin position="490"/>
        <end position="508"/>
    </location>
</feature>
<gene>
    <name evidence="3" type="ORF">Tci_411201</name>
</gene>
<dbReference type="Gene3D" id="3.30.420.10">
    <property type="entry name" value="Ribonuclease H-like superfamily/Ribonuclease H"/>
    <property type="match status" value="1"/>
</dbReference>
<feature type="domain" description="Integrase catalytic" evidence="2">
    <location>
        <begin position="295"/>
        <end position="392"/>
    </location>
</feature>
<feature type="region of interest" description="Disordered" evidence="1">
    <location>
        <begin position="490"/>
        <end position="509"/>
    </location>
</feature>
<dbReference type="SUPFAM" id="SSF53098">
    <property type="entry name" value="Ribonuclease H-like"/>
    <property type="match status" value="1"/>
</dbReference>
<feature type="region of interest" description="Disordered" evidence="1">
    <location>
        <begin position="576"/>
        <end position="605"/>
    </location>
</feature>
<organism evidence="3">
    <name type="scientific">Tanacetum cinerariifolium</name>
    <name type="common">Dalmatian daisy</name>
    <name type="synonym">Chrysanthemum cinerariifolium</name>
    <dbReference type="NCBI Taxonomy" id="118510"/>
    <lineage>
        <taxon>Eukaryota</taxon>
        <taxon>Viridiplantae</taxon>
        <taxon>Streptophyta</taxon>
        <taxon>Embryophyta</taxon>
        <taxon>Tracheophyta</taxon>
        <taxon>Spermatophyta</taxon>
        <taxon>Magnoliopsida</taxon>
        <taxon>eudicotyledons</taxon>
        <taxon>Gunneridae</taxon>
        <taxon>Pentapetalae</taxon>
        <taxon>asterids</taxon>
        <taxon>campanulids</taxon>
        <taxon>Asterales</taxon>
        <taxon>Asteraceae</taxon>
        <taxon>Asteroideae</taxon>
        <taxon>Anthemideae</taxon>
        <taxon>Anthemidinae</taxon>
        <taxon>Tanacetum</taxon>
    </lineage>
</organism>
<dbReference type="InterPro" id="IPR039537">
    <property type="entry name" value="Retrotran_Ty1/copia-like"/>
</dbReference>
<reference evidence="3" key="1">
    <citation type="journal article" date="2019" name="Sci. Rep.">
        <title>Draft genome of Tanacetum cinerariifolium, the natural source of mosquito coil.</title>
        <authorList>
            <person name="Yamashiro T."/>
            <person name="Shiraishi A."/>
            <person name="Satake H."/>
            <person name="Nakayama K."/>
        </authorList>
    </citation>
    <scope>NUCLEOTIDE SEQUENCE</scope>
</reference>
<evidence type="ECO:0000256" key="1">
    <source>
        <dbReference type="SAM" id="MobiDB-lite"/>
    </source>
</evidence>
<accession>A0A699HJ52</accession>
<dbReference type="AlphaFoldDB" id="A0A699HJ52"/>
<sequence>MVSSVKLHIRKNGQYILWTMKMEQYLAHTDYDLWEVILNGNSAVQMTKDEAEQFKVYVADIKGSSRSSSNSQNVAFVSSESTSSTNELSVAYSVSTAIGHSPHVQEEEATDFALMAFTSNPSSSSSLNYEFNEKEVLVVKEEEVTETVFDNHSSDEENSLVNDRFKKDKMAKKYVLPNNVGKGTSHKECRPVWNTVQRINHQKKFAPTAVFTRFRRILVNAAKPKVTASTSAAKPVNTAGSKQSVHFSKSRSTFYKSHSPIRRYFYNVPTHSRRISTERVNTAGLKAVSVVKGNEVTAVKTSTEFKNKDLDEFCRMKGIKREYSNVRTPQQNRFAETKNMTLIEATRTMLADSLLPITFWSEAVNNACYVLNRALVTKSQNKTSYELLSGRTTRLDFMKPFGCPVTILNTLDPLGKFDGKAVEGFLVGYSVTSKAFRVFNTKTRKVKENLHVRFLENKPNVAGTGSNWLFNIDFLTNSMNYIPVYAGNQTDKNAGPQDTNGNADTQDNVDAGKEVSDQHYIMFPLWSSISSTFKSLDDKAADDKPKDDIGSKTVKEPVNKEDLAYINEVDKLMSHEKEASDAADSLRKESKQGCMDQKGATKAGNTNPVNTVSNLVNAASTSRILVLVDHHLLILIHSFPLTPYYMLIKMILK</sequence>
<dbReference type="Pfam" id="PF25597">
    <property type="entry name" value="SH3_retrovirus"/>
    <property type="match status" value="1"/>
</dbReference>
<dbReference type="InterPro" id="IPR057670">
    <property type="entry name" value="SH3_retrovirus"/>
</dbReference>
<dbReference type="GO" id="GO:0015074">
    <property type="term" value="P:DNA integration"/>
    <property type="evidence" value="ECO:0007669"/>
    <property type="project" value="InterPro"/>
</dbReference>
<protein>
    <submittedName>
        <fullName evidence="3">Putative ribonuclease H-like domain-containing protein</fullName>
    </submittedName>
</protein>
<evidence type="ECO:0000313" key="3">
    <source>
        <dbReference type="EMBL" id="GEY39227.1"/>
    </source>
</evidence>
<feature type="compositionally biased region" description="Basic and acidic residues" evidence="1">
    <location>
        <begin position="576"/>
        <end position="591"/>
    </location>
</feature>
<comment type="caution">
    <text evidence="3">The sequence shown here is derived from an EMBL/GenBank/DDBJ whole genome shotgun (WGS) entry which is preliminary data.</text>
</comment>
<dbReference type="PROSITE" id="PS50994">
    <property type="entry name" value="INTEGRASE"/>
    <property type="match status" value="1"/>
</dbReference>
<proteinExistence type="predicted"/>